<dbReference type="STRING" id="91604.ID47_08095"/>
<dbReference type="PANTHER" id="PTHR12526">
    <property type="entry name" value="GLYCOSYLTRANSFERASE"/>
    <property type="match status" value="1"/>
</dbReference>
<dbReference type="InterPro" id="IPR001296">
    <property type="entry name" value="Glyco_trans_1"/>
</dbReference>
<dbReference type="Pfam" id="PF00534">
    <property type="entry name" value="Glycos_transf_1"/>
    <property type="match status" value="1"/>
</dbReference>
<dbReference type="eggNOG" id="COG0438">
    <property type="taxonomic scope" value="Bacteria"/>
</dbReference>
<feature type="domain" description="Glycosyltransferase subfamily 4-like N-terminal" evidence="4">
    <location>
        <begin position="50"/>
        <end position="155"/>
    </location>
</feature>
<evidence type="ECO:0000259" key="4">
    <source>
        <dbReference type="Pfam" id="PF13439"/>
    </source>
</evidence>
<accession>A0A077AU22</accession>
<dbReference type="KEGG" id="paca:ID47_08095"/>
<evidence type="ECO:0000256" key="1">
    <source>
        <dbReference type="ARBA" id="ARBA00022676"/>
    </source>
</evidence>
<evidence type="ECO:0008006" key="7">
    <source>
        <dbReference type="Google" id="ProtNLM"/>
    </source>
</evidence>
<reference evidence="5 6" key="1">
    <citation type="submission" date="2014-07" db="EMBL/GenBank/DDBJ databases">
        <title>Comparative genomic insights into amoeba endosymbionts belonging to the families of Holosporaceae and Candidatus Midichloriaceae within Rickettsiales.</title>
        <authorList>
            <person name="Wang Z."/>
            <person name="Wu M."/>
        </authorList>
    </citation>
    <scope>NUCLEOTIDE SEQUENCE [LARGE SCALE GENOMIC DNA]</scope>
    <source>
        <strain evidence="5">PRA3</strain>
    </source>
</reference>
<dbReference type="GO" id="GO:0016757">
    <property type="term" value="F:glycosyltransferase activity"/>
    <property type="evidence" value="ECO:0007669"/>
    <property type="project" value="UniProtKB-KW"/>
</dbReference>
<name>A0A077AU22_9PROT</name>
<dbReference type="AlphaFoldDB" id="A0A077AU22"/>
<keyword evidence="1" id="KW-0328">Glycosyltransferase</keyword>
<evidence type="ECO:0000313" key="5">
    <source>
        <dbReference type="EMBL" id="AIK96692.1"/>
    </source>
</evidence>
<evidence type="ECO:0000313" key="6">
    <source>
        <dbReference type="Proteomes" id="UP000028926"/>
    </source>
</evidence>
<protein>
    <recommendedName>
        <fullName evidence="7">Glycosyl transferase family 1 domain-containing protein</fullName>
    </recommendedName>
</protein>
<dbReference type="Pfam" id="PF13439">
    <property type="entry name" value="Glyco_transf_4"/>
    <property type="match status" value="1"/>
</dbReference>
<dbReference type="InterPro" id="IPR028098">
    <property type="entry name" value="Glyco_trans_4-like_N"/>
</dbReference>
<organism evidence="5 6">
    <name type="scientific">Candidatus Odyssella acanthamoebae</name>
    <dbReference type="NCBI Taxonomy" id="91604"/>
    <lineage>
        <taxon>Bacteria</taxon>
        <taxon>Pseudomonadati</taxon>
        <taxon>Pseudomonadota</taxon>
        <taxon>Alphaproteobacteria</taxon>
        <taxon>Holosporales</taxon>
        <taxon>Candidatus Paracaedibacteraceae</taxon>
        <taxon>Candidatus Odyssella</taxon>
    </lineage>
</organism>
<feature type="domain" description="Glycosyl transferase family 1" evidence="3">
    <location>
        <begin position="165"/>
        <end position="310"/>
    </location>
</feature>
<keyword evidence="6" id="KW-1185">Reference proteome</keyword>
<evidence type="ECO:0000256" key="2">
    <source>
        <dbReference type="ARBA" id="ARBA00022679"/>
    </source>
</evidence>
<dbReference type="PANTHER" id="PTHR12526:SF510">
    <property type="entry name" value="D-INOSITOL 3-PHOSPHATE GLYCOSYLTRANSFERASE"/>
    <property type="match status" value="1"/>
</dbReference>
<dbReference type="SUPFAM" id="SSF53756">
    <property type="entry name" value="UDP-Glycosyltransferase/glycogen phosphorylase"/>
    <property type="match status" value="1"/>
</dbReference>
<keyword evidence="2" id="KW-0808">Transferase</keyword>
<gene>
    <name evidence="5" type="ORF">ID47_08095</name>
</gene>
<evidence type="ECO:0000259" key="3">
    <source>
        <dbReference type="Pfam" id="PF00534"/>
    </source>
</evidence>
<dbReference type="Proteomes" id="UP000028926">
    <property type="component" value="Chromosome"/>
</dbReference>
<proteinExistence type="predicted"/>
<dbReference type="HOGENOM" id="CLU_009583_0_4_5"/>
<sequence length="345" mass="38797">MKIMNLMLSRGRGGIEQAFVNSAHAIQNFSDFEQLCVIDQRSTVGDQLTIPAVKIHQFADWDPIAIYQLHKLIKNFKPDLILCHGNRPLKMTLRVKSLFGLLDAKIVGFCHNFSIKYLLKADAIISVSKYILDNHLLTAGCPKEHAFHIPNMIDLNGYQPIALKPRSEPIVIGTMGRFVKKKGFEDYIRAIKILVDRGIHIKAILGGGGDEEQNLKALATELKLEGILDFIGWVHDKRSFYQQLDLFCLPSREEPFGIIALDTLAYGSPMVATRTSGPVEFLVDGENAILCNHTDPTDLADAIEKMLRFTEAELHRIVNQGFATVRRYDLTTVSQELVTVLRELE</sequence>
<dbReference type="OrthoDB" id="529131at2"/>
<dbReference type="EMBL" id="CP008941">
    <property type="protein sequence ID" value="AIK96692.1"/>
    <property type="molecule type" value="Genomic_DNA"/>
</dbReference>
<dbReference type="RefSeq" id="WP_038465312.1">
    <property type="nucleotide sequence ID" value="NZ_CP008941.1"/>
</dbReference>
<dbReference type="Gene3D" id="3.40.50.2000">
    <property type="entry name" value="Glycogen Phosphorylase B"/>
    <property type="match status" value="2"/>
</dbReference>
<dbReference type="CDD" id="cd03811">
    <property type="entry name" value="GT4_GT28_WabH-like"/>
    <property type="match status" value="1"/>
</dbReference>